<evidence type="ECO:0000313" key="2">
    <source>
        <dbReference type="EMBL" id="KAF0772610.1"/>
    </source>
</evidence>
<dbReference type="EMBL" id="VUJU01000155">
    <property type="protein sequence ID" value="KAF0772610.1"/>
    <property type="molecule type" value="Genomic_DNA"/>
</dbReference>
<keyword evidence="1" id="KW-0812">Transmembrane</keyword>
<organism evidence="2 3">
    <name type="scientific">Aphis craccivora</name>
    <name type="common">Cowpea aphid</name>
    <dbReference type="NCBI Taxonomy" id="307492"/>
    <lineage>
        <taxon>Eukaryota</taxon>
        <taxon>Metazoa</taxon>
        <taxon>Ecdysozoa</taxon>
        <taxon>Arthropoda</taxon>
        <taxon>Hexapoda</taxon>
        <taxon>Insecta</taxon>
        <taxon>Pterygota</taxon>
        <taxon>Neoptera</taxon>
        <taxon>Paraneoptera</taxon>
        <taxon>Hemiptera</taxon>
        <taxon>Sternorrhyncha</taxon>
        <taxon>Aphidomorpha</taxon>
        <taxon>Aphidoidea</taxon>
        <taxon>Aphididae</taxon>
        <taxon>Aphidini</taxon>
        <taxon>Aphis</taxon>
        <taxon>Aphis</taxon>
    </lineage>
</organism>
<protein>
    <submittedName>
        <fullName evidence="2">Uncharacterized protein</fullName>
    </submittedName>
</protein>
<keyword evidence="3" id="KW-1185">Reference proteome</keyword>
<proteinExistence type="predicted"/>
<gene>
    <name evidence="2" type="ORF">FWK35_00004581</name>
</gene>
<dbReference type="Proteomes" id="UP000478052">
    <property type="component" value="Unassembled WGS sequence"/>
</dbReference>
<comment type="caution">
    <text evidence="2">The sequence shown here is derived from an EMBL/GenBank/DDBJ whole genome shotgun (WGS) entry which is preliminary data.</text>
</comment>
<evidence type="ECO:0000313" key="3">
    <source>
        <dbReference type="Proteomes" id="UP000478052"/>
    </source>
</evidence>
<feature type="non-terminal residue" evidence="2">
    <location>
        <position position="1"/>
    </location>
</feature>
<reference evidence="2 3" key="1">
    <citation type="submission" date="2019-08" db="EMBL/GenBank/DDBJ databases">
        <title>Whole genome of Aphis craccivora.</title>
        <authorList>
            <person name="Voronova N.V."/>
            <person name="Shulinski R.S."/>
            <person name="Bandarenka Y.V."/>
            <person name="Zhorov D.G."/>
            <person name="Warner D."/>
        </authorList>
    </citation>
    <scope>NUCLEOTIDE SEQUENCE [LARGE SCALE GENOMIC DNA]</scope>
    <source>
        <strain evidence="2">180601</strain>
        <tissue evidence="2">Whole Body</tissue>
    </source>
</reference>
<feature type="transmembrane region" description="Helical" evidence="1">
    <location>
        <begin position="15"/>
        <end position="36"/>
    </location>
</feature>
<keyword evidence="1" id="KW-1133">Transmembrane helix</keyword>
<name>A0A6G0ZN37_APHCR</name>
<accession>A0A6G0ZN37</accession>
<keyword evidence="1" id="KW-0472">Membrane</keyword>
<evidence type="ECO:0000256" key="1">
    <source>
        <dbReference type="SAM" id="Phobius"/>
    </source>
</evidence>
<sequence length="72" mass="8033">DRERSVFVGRSGSDGVYTCPSCVFYLAIVVGPFVSVPRRRRCTVRPHTSIAIHFGPRPHHHIGLQSVLSTIF</sequence>
<dbReference type="AlphaFoldDB" id="A0A6G0ZN37"/>